<comment type="caution">
    <text evidence="1">The sequence shown here is derived from an EMBL/GenBank/DDBJ whole genome shotgun (WGS) entry which is preliminary data.</text>
</comment>
<organism evidence="1 2">
    <name type="scientific">Puniceibacterium antarcticum</name>
    <dbReference type="NCBI Taxonomy" id="1206336"/>
    <lineage>
        <taxon>Bacteria</taxon>
        <taxon>Pseudomonadati</taxon>
        <taxon>Pseudomonadota</taxon>
        <taxon>Alphaproteobacteria</taxon>
        <taxon>Rhodobacterales</taxon>
        <taxon>Paracoccaceae</taxon>
        <taxon>Puniceibacterium</taxon>
    </lineage>
</organism>
<reference evidence="1 2" key="1">
    <citation type="submission" date="2013-09" db="EMBL/GenBank/DDBJ databases">
        <title>Genome sequencing of Phaeobacter antarcticus sp. nov. SM1211.</title>
        <authorList>
            <person name="Zhang X.-Y."/>
            <person name="Liu C."/>
            <person name="Chen X.-L."/>
            <person name="Xie B.-B."/>
            <person name="Qin Q.-L."/>
            <person name="Rong J.-C."/>
            <person name="Zhang Y.-Z."/>
        </authorList>
    </citation>
    <scope>NUCLEOTIDE SEQUENCE [LARGE SCALE GENOMIC DNA]</scope>
    <source>
        <strain evidence="1 2">SM1211</strain>
    </source>
</reference>
<gene>
    <name evidence="1" type="ORF">P775_15270</name>
</gene>
<evidence type="ECO:0000313" key="1">
    <source>
        <dbReference type="EMBL" id="PIL19498.1"/>
    </source>
</evidence>
<dbReference type="AlphaFoldDB" id="A0A2G8REI2"/>
<keyword evidence="2" id="KW-1185">Reference proteome</keyword>
<name>A0A2G8REI2_9RHOB</name>
<accession>A0A2G8REI2</accession>
<dbReference type="EMBL" id="AWWI01000100">
    <property type="protein sequence ID" value="PIL19498.1"/>
    <property type="molecule type" value="Genomic_DNA"/>
</dbReference>
<protein>
    <submittedName>
        <fullName evidence="1">Uncharacterized protein</fullName>
    </submittedName>
</protein>
<evidence type="ECO:0000313" key="2">
    <source>
        <dbReference type="Proteomes" id="UP000231259"/>
    </source>
</evidence>
<dbReference type="Proteomes" id="UP000231259">
    <property type="component" value="Unassembled WGS sequence"/>
</dbReference>
<proteinExistence type="predicted"/>
<sequence>MKQFMKRHAVLTLAFGVALSVTAVFLVRLTLSMLLWSDAGLPNRPIEGWMTPRFVAKHWDVTREVVIDALGPMPQGGERAVSLATMAERQGRDLDEMITGLKAAIRDARAQADTGIKPEAGILPND</sequence>